<evidence type="ECO:0000313" key="2">
    <source>
        <dbReference type="Proteomes" id="UP000219369"/>
    </source>
</evidence>
<name>A0A2H3T3H7_FUSOX</name>
<organism evidence="1 2">
    <name type="scientific">Fusarium oxysporum</name>
    <name type="common">Fusarium vascular wilt</name>
    <dbReference type="NCBI Taxonomy" id="5507"/>
    <lineage>
        <taxon>Eukaryota</taxon>
        <taxon>Fungi</taxon>
        <taxon>Dikarya</taxon>
        <taxon>Ascomycota</taxon>
        <taxon>Pezizomycotina</taxon>
        <taxon>Sordariomycetes</taxon>
        <taxon>Hypocreomycetidae</taxon>
        <taxon>Hypocreales</taxon>
        <taxon>Nectriaceae</taxon>
        <taxon>Fusarium</taxon>
        <taxon>Fusarium oxysporum species complex</taxon>
    </lineage>
</organism>
<sequence length="102" mass="11095">MNEPKPCRVRAPNLRVDPGLVDIFLIPDRRIGTLVDTDETLQLSTNAAAKADLRKMITALSAPDSVCLRLVLSRDRPTLASNVGLDLSSTELALTLKIEEPS</sequence>
<evidence type="ECO:0000313" key="1">
    <source>
        <dbReference type="EMBL" id="SCO82099.1"/>
    </source>
</evidence>
<dbReference type="VEuPathDB" id="FungiDB:FOIG_03483"/>
<gene>
    <name evidence="1" type="ORF">FRV6_06312</name>
</gene>
<dbReference type="AlphaFoldDB" id="A0A2H3T3H7"/>
<dbReference type="Proteomes" id="UP000219369">
    <property type="component" value="Unassembled WGS sequence"/>
</dbReference>
<accession>A0A2H3T3H7</accession>
<protein>
    <submittedName>
        <fullName evidence="1">Uncharacterized protein</fullName>
    </submittedName>
</protein>
<dbReference type="VEuPathDB" id="FungiDB:FOZG_03851"/>
<reference evidence="2" key="1">
    <citation type="submission" date="2016-09" db="EMBL/GenBank/DDBJ databases">
        <authorList>
            <person name="Guldener U."/>
        </authorList>
    </citation>
    <scope>NUCLEOTIDE SEQUENCE [LARGE SCALE GENOMIC DNA]</scope>
    <source>
        <strain evidence="2">V64-1</strain>
    </source>
</reference>
<proteinExistence type="predicted"/>
<dbReference type="EMBL" id="FMJY01000003">
    <property type="protein sequence ID" value="SCO82099.1"/>
    <property type="molecule type" value="Genomic_DNA"/>
</dbReference>
<dbReference type="VEuPathDB" id="FungiDB:FOMG_03928"/>